<dbReference type="NCBIfam" id="TIGR01251">
    <property type="entry name" value="ribP_PPkin"/>
    <property type="match status" value="1"/>
</dbReference>
<dbReference type="PANTHER" id="PTHR10210:SF41">
    <property type="entry name" value="RIBOSE-PHOSPHATE PYROPHOSPHOKINASE 1, CHLOROPLASTIC"/>
    <property type="match status" value="1"/>
</dbReference>
<evidence type="ECO:0000256" key="5">
    <source>
        <dbReference type="ARBA" id="ARBA00022741"/>
    </source>
</evidence>
<evidence type="ECO:0000313" key="10">
    <source>
        <dbReference type="EMBL" id="CAK8054081.1"/>
    </source>
</evidence>
<evidence type="ECO:0000256" key="8">
    <source>
        <dbReference type="ARBA" id="ARBA00022842"/>
    </source>
</evidence>
<dbReference type="EMBL" id="CAWVOH010000001">
    <property type="protein sequence ID" value="CAK8054081.1"/>
    <property type="molecule type" value="Genomic_DNA"/>
</dbReference>
<dbReference type="PANTHER" id="PTHR10210">
    <property type="entry name" value="RIBOSE-PHOSPHATE DIPHOSPHOKINASE FAMILY MEMBER"/>
    <property type="match status" value="1"/>
</dbReference>
<evidence type="ECO:0000256" key="3">
    <source>
        <dbReference type="ARBA" id="ARBA00022723"/>
    </source>
</evidence>
<name>A0ABM9N4J0_9LACO</name>
<keyword evidence="3" id="KW-0479">Metal-binding</keyword>
<dbReference type="InterPro" id="IPR000836">
    <property type="entry name" value="PRTase_dom"/>
</dbReference>
<dbReference type="NCBIfam" id="NF002320">
    <property type="entry name" value="PRK01259.1"/>
    <property type="match status" value="1"/>
</dbReference>
<dbReference type="Gene3D" id="3.40.50.2020">
    <property type="match status" value="2"/>
</dbReference>
<dbReference type="SUPFAM" id="SSF53271">
    <property type="entry name" value="PRTase-like"/>
    <property type="match status" value="1"/>
</dbReference>
<evidence type="ECO:0000256" key="4">
    <source>
        <dbReference type="ARBA" id="ARBA00022727"/>
    </source>
</evidence>
<keyword evidence="4" id="KW-0545">Nucleotide biosynthesis</keyword>
<evidence type="ECO:0000256" key="7">
    <source>
        <dbReference type="ARBA" id="ARBA00022840"/>
    </source>
</evidence>
<feature type="domain" description="Ribose-phosphate pyrophosphokinase N-terminal" evidence="9">
    <location>
        <begin position="8"/>
        <end position="123"/>
    </location>
</feature>
<reference evidence="10 11" key="1">
    <citation type="submission" date="2024-01" db="EMBL/GenBank/DDBJ databases">
        <authorList>
            <person name="Botero Cardona J."/>
        </authorList>
    </citation>
    <scope>NUCLEOTIDE SEQUENCE [LARGE SCALE GENOMIC DNA]</scope>
    <source>
        <strain evidence="10 11">LMG 33000</strain>
    </source>
</reference>
<accession>A0ABM9N4J0</accession>
<dbReference type="InterPro" id="IPR005946">
    <property type="entry name" value="Rib-P_diPkinase"/>
</dbReference>
<dbReference type="InterPro" id="IPR029057">
    <property type="entry name" value="PRTase-like"/>
</dbReference>
<protein>
    <recommendedName>
        <fullName evidence="1">ribose-phosphate diphosphokinase</fullName>
        <ecNumber evidence="1">2.7.6.1</ecNumber>
    </recommendedName>
</protein>
<evidence type="ECO:0000256" key="2">
    <source>
        <dbReference type="ARBA" id="ARBA00022679"/>
    </source>
</evidence>
<proteinExistence type="predicted"/>
<evidence type="ECO:0000256" key="1">
    <source>
        <dbReference type="ARBA" id="ARBA00013247"/>
    </source>
</evidence>
<dbReference type="EC" id="2.7.6.1" evidence="1"/>
<keyword evidence="11" id="KW-1185">Reference proteome</keyword>
<evidence type="ECO:0000259" key="9">
    <source>
        <dbReference type="Pfam" id="PF13793"/>
    </source>
</evidence>
<dbReference type="PROSITE" id="PS00114">
    <property type="entry name" value="PRPP_SYNTHASE"/>
    <property type="match status" value="1"/>
</dbReference>
<organism evidence="10 11">
    <name type="scientific">Eupransor demetentiae</name>
    <dbReference type="NCBI Taxonomy" id="3109584"/>
    <lineage>
        <taxon>Bacteria</taxon>
        <taxon>Bacillati</taxon>
        <taxon>Bacillota</taxon>
        <taxon>Bacilli</taxon>
        <taxon>Lactobacillales</taxon>
        <taxon>Lactobacillaceae</taxon>
        <taxon>Eupransor</taxon>
    </lineage>
</organism>
<sequence>MTSNPEFRLFDLGSNRQLAGEISEKLNVPLGTIEEQRFADNEIYERIADSVRGIDVYVIQSISDPVNDNFVKLMIFIDAARRTSAKSINVIMPYFGYARSDRKARSREPIVARLIADMLESQGVKRTMTMDLHTSQVQGFFDIPVDHLLAMPVQTHYYYERGITGDDVVVVAPNPNSLKMVQRFAKVLDAQWALVDHRTDLVLHGEPYQITGDVKGKFAIVLDDMIDTGRTMVDAAEAVAAAGAKKVELMATHAVLSDNAVEDLQNSPADKVIVTNTIEVPAEKHFDKLVELSVGSTFADALRQVIDQKSMAKVLLSPDNPEALK</sequence>
<keyword evidence="5" id="KW-0547">Nucleotide-binding</keyword>
<dbReference type="Pfam" id="PF13793">
    <property type="entry name" value="Pribosyltran_N"/>
    <property type="match status" value="1"/>
</dbReference>
<dbReference type="RefSeq" id="WP_349641623.1">
    <property type="nucleotide sequence ID" value="NZ_CAWVOH010000001.1"/>
</dbReference>
<dbReference type="Pfam" id="PF14572">
    <property type="entry name" value="Pribosyl_synth"/>
    <property type="match status" value="1"/>
</dbReference>
<dbReference type="InterPro" id="IPR029099">
    <property type="entry name" value="Pribosyltran_N"/>
</dbReference>
<dbReference type="InterPro" id="IPR000842">
    <property type="entry name" value="PRib_PP_synth_CS"/>
</dbReference>
<gene>
    <name evidence="10" type="ORF">R54876_GBNLAHCA_00641</name>
</gene>
<keyword evidence="7" id="KW-0067">ATP-binding</keyword>
<dbReference type="CDD" id="cd06223">
    <property type="entry name" value="PRTases_typeI"/>
    <property type="match status" value="1"/>
</dbReference>
<comment type="caution">
    <text evidence="10">The sequence shown here is derived from an EMBL/GenBank/DDBJ whole genome shotgun (WGS) entry which is preliminary data.</text>
</comment>
<dbReference type="GO" id="GO:0004749">
    <property type="term" value="F:ribose phosphate diphosphokinase activity"/>
    <property type="evidence" value="ECO:0007669"/>
    <property type="project" value="UniProtKB-EC"/>
</dbReference>
<dbReference type="Proteomes" id="UP001314241">
    <property type="component" value="Unassembled WGS sequence"/>
</dbReference>
<evidence type="ECO:0000256" key="6">
    <source>
        <dbReference type="ARBA" id="ARBA00022777"/>
    </source>
</evidence>
<keyword evidence="8" id="KW-0460">Magnesium</keyword>
<keyword evidence="2 10" id="KW-0808">Transferase</keyword>
<evidence type="ECO:0000313" key="11">
    <source>
        <dbReference type="Proteomes" id="UP001314241"/>
    </source>
</evidence>
<dbReference type="SMART" id="SM01400">
    <property type="entry name" value="Pribosyltran_N"/>
    <property type="match status" value="1"/>
</dbReference>
<keyword evidence="6" id="KW-0418">Kinase</keyword>